<evidence type="ECO:0000259" key="3">
    <source>
        <dbReference type="Pfam" id="PF08428"/>
    </source>
</evidence>
<protein>
    <recommendedName>
        <fullName evidence="3">Rib domain-containing protein</fullName>
    </recommendedName>
</protein>
<dbReference type="Pfam" id="PF08428">
    <property type="entry name" value="Rib"/>
    <property type="match status" value="1"/>
</dbReference>
<evidence type="ECO:0000313" key="5">
    <source>
        <dbReference type="Proteomes" id="UP000658613"/>
    </source>
</evidence>
<feature type="chain" id="PRO_5038078622" description="Rib domain-containing protein" evidence="2">
    <location>
        <begin position="31"/>
        <end position="248"/>
    </location>
</feature>
<dbReference type="EMBL" id="JADOUE010000001">
    <property type="protein sequence ID" value="MBG6122919.1"/>
    <property type="molecule type" value="Genomic_DNA"/>
</dbReference>
<dbReference type="InterPro" id="IPR059115">
    <property type="entry name" value="Rib"/>
</dbReference>
<gene>
    <name evidence="4" type="ORF">IW254_001888</name>
</gene>
<evidence type="ECO:0000313" key="4">
    <source>
        <dbReference type="EMBL" id="MBG6122919.1"/>
    </source>
</evidence>
<dbReference type="RefSeq" id="WP_196825230.1">
    <property type="nucleotide sequence ID" value="NZ_CP046980.1"/>
</dbReference>
<feature type="compositionally biased region" description="Low complexity" evidence="1">
    <location>
        <begin position="34"/>
        <end position="43"/>
    </location>
</feature>
<comment type="caution">
    <text evidence="4">The sequence shown here is derived from an EMBL/GenBank/DDBJ whole genome shotgun (WGS) entry which is preliminary data.</text>
</comment>
<feature type="compositionally biased region" description="Polar residues" evidence="1">
    <location>
        <begin position="59"/>
        <end position="71"/>
    </location>
</feature>
<evidence type="ECO:0000256" key="1">
    <source>
        <dbReference type="SAM" id="MobiDB-lite"/>
    </source>
</evidence>
<keyword evidence="5" id="KW-1185">Reference proteome</keyword>
<keyword evidence="2" id="KW-0732">Signal</keyword>
<proteinExistence type="predicted"/>
<feature type="signal peptide" evidence="2">
    <location>
        <begin position="1"/>
        <end position="30"/>
    </location>
</feature>
<feature type="region of interest" description="Disordered" evidence="1">
    <location>
        <begin position="27"/>
        <end position="75"/>
    </location>
</feature>
<dbReference type="Proteomes" id="UP000658613">
    <property type="component" value="Unassembled WGS sequence"/>
</dbReference>
<sequence length="248" mass="24639">MAKRFSYRTAIAGITAVALLAPAGIAPSSAEENTGSSITATGEAGTGGSSAGTTAGTSDQNGAGAQAQSSKPELKKGDALKNNQVIGGAIGAILGLGLLVAAQSPAVAQLNVDLQKKIGIYNPQIAAAAGNVLSPLGSIVGLTGAITSALVALNGALEGSPIFKDYALEKTFGPTAKIAAPKVKVGDEPLAMDFVDNVVGTANAVWAKEPDTSKAGRTTGEIKVTYTDAKGAPQVKNIKVNINVEAAK</sequence>
<dbReference type="AlphaFoldDB" id="A0A931DWP4"/>
<reference evidence="4" key="1">
    <citation type="submission" date="2020-11" db="EMBL/GenBank/DDBJ databases">
        <title>Sequencing the genomes of 1000 actinobacteria strains.</title>
        <authorList>
            <person name="Klenk H.-P."/>
        </authorList>
    </citation>
    <scope>NUCLEOTIDE SEQUENCE</scope>
    <source>
        <strain evidence="4">DSM 45632</strain>
    </source>
</reference>
<accession>A0A931DWP4</accession>
<organism evidence="4 5">
    <name type="scientific">Corynebacterium aquatimens</name>
    <dbReference type="NCBI Taxonomy" id="1190508"/>
    <lineage>
        <taxon>Bacteria</taxon>
        <taxon>Bacillati</taxon>
        <taxon>Actinomycetota</taxon>
        <taxon>Actinomycetes</taxon>
        <taxon>Mycobacteriales</taxon>
        <taxon>Corynebacteriaceae</taxon>
        <taxon>Corynebacterium</taxon>
    </lineage>
</organism>
<name>A0A931DWP4_9CORY</name>
<feature type="domain" description="Rib" evidence="3">
    <location>
        <begin position="182"/>
        <end position="229"/>
    </location>
</feature>
<evidence type="ECO:0000256" key="2">
    <source>
        <dbReference type="SAM" id="SignalP"/>
    </source>
</evidence>